<name>A0A1I8BCF1_MELHA</name>
<feature type="compositionally biased region" description="Basic and acidic residues" evidence="1">
    <location>
        <begin position="13"/>
        <end position="30"/>
    </location>
</feature>
<keyword evidence="2" id="KW-1185">Reference proteome</keyword>
<organism evidence="2 3">
    <name type="scientific">Meloidogyne hapla</name>
    <name type="common">Root-knot nematode worm</name>
    <dbReference type="NCBI Taxonomy" id="6305"/>
    <lineage>
        <taxon>Eukaryota</taxon>
        <taxon>Metazoa</taxon>
        <taxon>Ecdysozoa</taxon>
        <taxon>Nematoda</taxon>
        <taxon>Chromadorea</taxon>
        <taxon>Rhabditida</taxon>
        <taxon>Tylenchina</taxon>
        <taxon>Tylenchomorpha</taxon>
        <taxon>Tylenchoidea</taxon>
        <taxon>Meloidogynidae</taxon>
        <taxon>Meloidogyninae</taxon>
        <taxon>Meloidogyne</taxon>
    </lineage>
</organism>
<dbReference type="AlphaFoldDB" id="A0A1I8BCF1"/>
<feature type="compositionally biased region" description="Pro residues" evidence="1">
    <location>
        <begin position="1"/>
        <end position="12"/>
    </location>
</feature>
<reference evidence="3" key="1">
    <citation type="submission" date="2016-11" db="UniProtKB">
        <authorList>
            <consortium name="WormBaseParasite"/>
        </authorList>
    </citation>
    <scope>IDENTIFICATION</scope>
</reference>
<sequence>IYSLSPPIPPPKDPVKPPIEPRKPLTDQLKKGINYGKDPMDEPRHLQFRKDVEANYKEKSGYFCKTYKNGIYCGCVIRGKLPEKFHMPIPDMDCAENFFKIAMVL</sequence>
<dbReference type="WBParaSite" id="MhA1_Contig1827.frz3.gene1">
    <property type="protein sequence ID" value="MhA1_Contig1827.frz3.gene1"/>
    <property type="gene ID" value="MhA1_Contig1827.frz3.gene1"/>
</dbReference>
<protein>
    <submittedName>
        <fullName evidence="3">Thyroglobulin type-1 domain-containing protein</fullName>
    </submittedName>
</protein>
<evidence type="ECO:0000313" key="2">
    <source>
        <dbReference type="Proteomes" id="UP000095281"/>
    </source>
</evidence>
<proteinExistence type="predicted"/>
<dbReference type="Proteomes" id="UP000095281">
    <property type="component" value="Unplaced"/>
</dbReference>
<evidence type="ECO:0000313" key="3">
    <source>
        <dbReference type="WBParaSite" id="MhA1_Contig1827.frz3.gene1"/>
    </source>
</evidence>
<accession>A0A1I8BCF1</accession>
<feature type="region of interest" description="Disordered" evidence="1">
    <location>
        <begin position="1"/>
        <end position="43"/>
    </location>
</feature>
<evidence type="ECO:0000256" key="1">
    <source>
        <dbReference type="SAM" id="MobiDB-lite"/>
    </source>
</evidence>